<evidence type="ECO:0000256" key="5">
    <source>
        <dbReference type="PROSITE-ProRule" id="PRU00169"/>
    </source>
</evidence>
<dbReference type="PANTHER" id="PTHR48111:SF2">
    <property type="entry name" value="RESPONSE REGULATOR SAER"/>
    <property type="match status" value="1"/>
</dbReference>
<dbReference type="GO" id="GO:0032993">
    <property type="term" value="C:protein-DNA complex"/>
    <property type="evidence" value="ECO:0007669"/>
    <property type="project" value="TreeGrafter"/>
</dbReference>
<evidence type="ECO:0000259" key="6">
    <source>
        <dbReference type="PROSITE" id="PS50110"/>
    </source>
</evidence>
<dbReference type="GO" id="GO:0006355">
    <property type="term" value="P:regulation of DNA-templated transcription"/>
    <property type="evidence" value="ECO:0007669"/>
    <property type="project" value="TreeGrafter"/>
</dbReference>
<dbReference type="InterPro" id="IPR011006">
    <property type="entry name" value="CheY-like_superfamily"/>
</dbReference>
<keyword evidence="3" id="KW-0238">DNA-binding</keyword>
<dbReference type="InterPro" id="IPR001789">
    <property type="entry name" value="Sig_transdc_resp-reg_receiver"/>
</dbReference>
<dbReference type="HOGENOM" id="CLU_000445_69_9_9"/>
<accession>R2Q0W1</accession>
<dbReference type="EMBL" id="AJAQ01000036">
    <property type="protein sequence ID" value="EOH90207.1"/>
    <property type="molecule type" value="Genomic_DNA"/>
</dbReference>
<keyword evidence="8" id="KW-1185">Reference proteome</keyword>
<dbReference type="CDD" id="cd17574">
    <property type="entry name" value="REC_OmpR"/>
    <property type="match status" value="1"/>
</dbReference>
<evidence type="ECO:0000256" key="4">
    <source>
        <dbReference type="ARBA" id="ARBA00023163"/>
    </source>
</evidence>
<proteinExistence type="predicted"/>
<dbReference type="SMART" id="SM00448">
    <property type="entry name" value="REC"/>
    <property type="match status" value="1"/>
</dbReference>
<dbReference type="GO" id="GO:0000976">
    <property type="term" value="F:transcription cis-regulatory region binding"/>
    <property type="evidence" value="ECO:0007669"/>
    <property type="project" value="TreeGrafter"/>
</dbReference>
<dbReference type="GO" id="GO:0005829">
    <property type="term" value="C:cytosol"/>
    <property type="evidence" value="ECO:0007669"/>
    <property type="project" value="TreeGrafter"/>
</dbReference>
<dbReference type="GO" id="GO:0000156">
    <property type="term" value="F:phosphorelay response regulator activity"/>
    <property type="evidence" value="ECO:0007669"/>
    <property type="project" value="TreeGrafter"/>
</dbReference>
<evidence type="ECO:0000313" key="8">
    <source>
        <dbReference type="Proteomes" id="UP000013782"/>
    </source>
</evidence>
<protein>
    <recommendedName>
        <fullName evidence="6">Response regulatory domain-containing protein</fullName>
    </recommendedName>
</protein>
<dbReference type="AlphaFoldDB" id="R2Q0W1"/>
<keyword evidence="2" id="KW-0805">Transcription regulation</keyword>
<dbReference type="Gene3D" id="3.40.50.2300">
    <property type="match status" value="1"/>
</dbReference>
<dbReference type="eggNOG" id="COG0745">
    <property type="taxonomic scope" value="Bacteria"/>
</dbReference>
<sequence>MMKSLLIVDDEKELLDTLKDFFELSEYLVYTAENAQQAEASLSVKPDLILLDVSMPGMDGITLCSKIRSAVGCPIIFLSSYLLTFLTVCC</sequence>
<dbReference type="PANTHER" id="PTHR48111">
    <property type="entry name" value="REGULATOR OF RPOS"/>
    <property type="match status" value="1"/>
</dbReference>
<keyword evidence="1 5" id="KW-0597">Phosphoprotein</keyword>
<reference evidence="7 8" key="1">
    <citation type="submission" date="2013-02" db="EMBL/GenBank/DDBJ databases">
        <title>The Genome Sequence of Enterococcus pallens BAA-351.</title>
        <authorList>
            <consortium name="The Broad Institute Genome Sequencing Platform"/>
            <consortium name="The Broad Institute Genome Sequencing Center for Infectious Disease"/>
            <person name="Earl A.M."/>
            <person name="Gilmore M.S."/>
            <person name="Lebreton F."/>
            <person name="Walker B."/>
            <person name="Young S.K."/>
            <person name="Zeng Q."/>
            <person name="Gargeya S."/>
            <person name="Fitzgerald M."/>
            <person name="Haas B."/>
            <person name="Abouelleil A."/>
            <person name="Alvarado L."/>
            <person name="Arachchi H.M."/>
            <person name="Berlin A.M."/>
            <person name="Chapman S.B."/>
            <person name="Dewar J."/>
            <person name="Goldberg J."/>
            <person name="Griggs A."/>
            <person name="Gujja S."/>
            <person name="Hansen M."/>
            <person name="Howarth C."/>
            <person name="Imamovic A."/>
            <person name="Larimer J."/>
            <person name="McCowan C."/>
            <person name="Murphy C."/>
            <person name="Neiman D."/>
            <person name="Pearson M."/>
            <person name="Priest M."/>
            <person name="Roberts A."/>
            <person name="Saif S."/>
            <person name="Shea T."/>
            <person name="Sisk P."/>
            <person name="Sykes S."/>
            <person name="Wortman J."/>
            <person name="Nusbaum C."/>
            <person name="Birren B."/>
        </authorList>
    </citation>
    <scope>NUCLEOTIDE SEQUENCE [LARGE SCALE GENOMIC DNA]</scope>
    <source>
        <strain evidence="7 8">ATCC BAA-351</strain>
    </source>
</reference>
<dbReference type="SUPFAM" id="SSF52172">
    <property type="entry name" value="CheY-like"/>
    <property type="match status" value="1"/>
</dbReference>
<dbReference type="Proteomes" id="UP000013782">
    <property type="component" value="Unassembled WGS sequence"/>
</dbReference>
<organism evidence="7 8">
    <name type="scientific">Enterococcus pallens ATCC BAA-351</name>
    <dbReference type="NCBI Taxonomy" id="1158607"/>
    <lineage>
        <taxon>Bacteria</taxon>
        <taxon>Bacillati</taxon>
        <taxon>Bacillota</taxon>
        <taxon>Bacilli</taxon>
        <taxon>Lactobacillales</taxon>
        <taxon>Enterococcaceae</taxon>
        <taxon>Enterococcus</taxon>
    </lineage>
</organism>
<keyword evidence="4" id="KW-0804">Transcription</keyword>
<gene>
    <name evidence="7" type="ORF">UAU_04036</name>
</gene>
<feature type="domain" description="Response regulatory" evidence="6">
    <location>
        <begin position="4"/>
        <end position="90"/>
    </location>
</feature>
<dbReference type="Pfam" id="PF00072">
    <property type="entry name" value="Response_reg"/>
    <property type="match status" value="1"/>
</dbReference>
<evidence type="ECO:0000256" key="1">
    <source>
        <dbReference type="ARBA" id="ARBA00022553"/>
    </source>
</evidence>
<dbReference type="PROSITE" id="PS50110">
    <property type="entry name" value="RESPONSE_REGULATORY"/>
    <property type="match status" value="1"/>
</dbReference>
<evidence type="ECO:0000256" key="3">
    <source>
        <dbReference type="ARBA" id="ARBA00023125"/>
    </source>
</evidence>
<name>R2Q0W1_9ENTE</name>
<dbReference type="OrthoDB" id="9780153at2"/>
<dbReference type="PATRIC" id="fig|1158607.3.peg.4016"/>
<dbReference type="InterPro" id="IPR039420">
    <property type="entry name" value="WalR-like"/>
</dbReference>
<dbReference type="RefSeq" id="WP_010758981.1">
    <property type="nucleotide sequence ID" value="NZ_ASWD01000005.1"/>
</dbReference>
<dbReference type="STRING" id="160454.RV10_GL000914"/>
<evidence type="ECO:0000256" key="2">
    <source>
        <dbReference type="ARBA" id="ARBA00023015"/>
    </source>
</evidence>
<feature type="modified residue" description="4-aspartylphosphate" evidence="5">
    <location>
        <position position="52"/>
    </location>
</feature>
<comment type="caution">
    <text evidence="7">The sequence shown here is derived from an EMBL/GenBank/DDBJ whole genome shotgun (WGS) entry which is preliminary data.</text>
</comment>
<evidence type="ECO:0000313" key="7">
    <source>
        <dbReference type="EMBL" id="EOH90207.1"/>
    </source>
</evidence>